<keyword evidence="1" id="KW-0808">Transferase</keyword>
<keyword evidence="2" id="KW-1185">Reference proteome</keyword>
<proteinExistence type="predicted"/>
<organism evidence="1 2">
    <name type="scientific">Flavobacterium sufflavum</name>
    <dbReference type="NCBI Taxonomy" id="1921138"/>
    <lineage>
        <taxon>Bacteria</taxon>
        <taxon>Pseudomonadati</taxon>
        <taxon>Bacteroidota</taxon>
        <taxon>Flavobacteriia</taxon>
        <taxon>Flavobacteriales</taxon>
        <taxon>Flavobacteriaceae</taxon>
        <taxon>Flavobacterium</taxon>
    </lineage>
</organism>
<comment type="caution">
    <text evidence="1">The sequence shown here is derived from an EMBL/GenBank/DDBJ whole genome shotgun (WGS) entry which is preliminary data.</text>
</comment>
<dbReference type="Proteomes" id="UP000285211">
    <property type="component" value="Unassembled WGS sequence"/>
</dbReference>
<protein>
    <submittedName>
        <fullName evidence="1">Glycosyl transferase</fullName>
    </submittedName>
</protein>
<reference evidence="1 2" key="1">
    <citation type="submission" date="2019-01" db="EMBL/GenBank/DDBJ databases">
        <authorList>
            <person name="Chen W.-M."/>
        </authorList>
    </citation>
    <scope>NUCLEOTIDE SEQUENCE [LARGE SCALE GENOMIC DNA]</scope>
    <source>
        <strain evidence="1 2">BBQ-12</strain>
    </source>
</reference>
<gene>
    <name evidence="1" type="ORF">EOD40_11100</name>
</gene>
<name>A0A3S2XH09_9FLAO</name>
<dbReference type="RefSeq" id="WP_128195513.1">
    <property type="nucleotide sequence ID" value="NZ_SACJ01000006.1"/>
</dbReference>
<dbReference type="OrthoDB" id="1417318at2"/>
<dbReference type="GO" id="GO:0016740">
    <property type="term" value="F:transferase activity"/>
    <property type="evidence" value="ECO:0007669"/>
    <property type="project" value="UniProtKB-KW"/>
</dbReference>
<dbReference type="EMBL" id="SACJ01000006">
    <property type="protein sequence ID" value="RVT75307.1"/>
    <property type="molecule type" value="Genomic_DNA"/>
</dbReference>
<evidence type="ECO:0000313" key="1">
    <source>
        <dbReference type="EMBL" id="RVT75307.1"/>
    </source>
</evidence>
<sequence length="217" mass="25487">MKKLNKVPSYAINLEKRTDRKINILSEFENRKEFILTIIPAIEDEVGSYGLWQTIHSIVNLANEECLEYVLICEDDHQFTTSYSASMLYSAIDESLHRDADVLLGSVSWFDQVLQVDKNLFWVDRFNGTQFMIIFQKFYQKILNIDFYKTDIADMKISSLTDAIFVMYPFISVQKEFGYSDVTQKNNEEGRITELYRLRNEKLMHLDKVATFYGLFS</sequence>
<evidence type="ECO:0000313" key="2">
    <source>
        <dbReference type="Proteomes" id="UP000285211"/>
    </source>
</evidence>
<accession>A0A3S2XH09</accession>
<dbReference type="AlphaFoldDB" id="A0A3S2XH09"/>